<comment type="caution">
    <text evidence="2">The sequence shown here is derived from an EMBL/GenBank/DDBJ whole genome shotgun (WGS) entry which is preliminary data.</text>
</comment>
<gene>
    <name evidence="2" type="ORF">CC78DRAFT_580793</name>
</gene>
<feature type="region of interest" description="Disordered" evidence="1">
    <location>
        <begin position="1"/>
        <end position="28"/>
    </location>
</feature>
<organism evidence="2 3">
    <name type="scientific">Lojkania enalia</name>
    <dbReference type="NCBI Taxonomy" id="147567"/>
    <lineage>
        <taxon>Eukaryota</taxon>
        <taxon>Fungi</taxon>
        <taxon>Dikarya</taxon>
        <taxon>Ascomycota</taxon>
        <taxon>Pezizomycotina</taxon>
        <taxon>Dothideomycetes</taxon>
        <taxon>Pleosporomycetidae</taxon>
        <taxon>Pleosporales</taxon>
        <taxon>Pleosporales incertae sedis</taxon>
        <taxon>Lojkania</taxon>
    </lineage>
</organism>
<evidence type="ECO:0000256" key="1">
    <source>
        <dbReference type="SAM" id="MobiDB-lite"/>
    </source>
</evidence>
<protein>
    <submittedName>
        <fullName evidence="2">Uncharacterized protein</fullName>
    </submittedName>
</protein>
<keyword evidence="3" id="KW-1185">Reference proteome</keyword>
<reference evidence="3" key="1">
    <citation type="journal article" date="2020" name="Stud. Mycol.">
        <title>101 Dothideomycetes genomes: A test case for predicting lifestyles and emergence of pathogens.</title>
        <authorList>
            <person name="Haridas S."/>
            <person name="Albert R."/>
            <person name="Binder M."/>
            <person name="Bloem J."/>
            <person name="LaButti K."/>
            <person name="Salamov A."/>
            <person name="Andreopoulos B."/>
            <person name="Baker S."/>
            <person name="Barry K."/>
            <person name="Bills G."/>
            <person name="Bluhm B."/>
            <person name="Cannon C."/>
            <person name="Castanera R."/>
            <person name="Culley D."/>
            <person name="Daum C."/>
            <person name="Ezra D."/>
            <person name="Gonzalez J."/>
            <person name="Henrissat B."/>
            <person name="Kuo A."/>
            <person name="Liang C."/>
            <person name="Lipzen A."/>
            <person name="Lutzoni F."/>
            <person name="Magnuson J."/>
            <person name="Mondo S."/>
            <person name="Nolan M."/>
            <person name="Ohm R."/>
            <person name="Pangilinan J."/>
            <person name="Park H.-J."/>
            <person name="Ramirez L."/>
            <person name="Alfaro M."/>
            <person name="Sun H."/>
            <person name="Tritt A."/>
            <person name="Yoshinaga Y."/>
            <person name="Zwiers L.-H."/>
            <person name="Turgeon B."/>
            <person name="Goodwin S."/>
            <person name="Spatafora J."/>
            <person name="Crous P."/>
            <person name="Grigoriev I."/>
        </authorList>
    </citation>
    <scope>NUCLEOTIDE SEQUENCE [LARGE SCALE GENOMIC DNA]</scope>
    <source>
        <strain evidence="3">CBS 304.66</strain>
    </source>
</reference>
<sequence length="217" mass="23603">MIGIKLSTASDGRRRRRQGPGSVPWVSERTNGRRTLHVVVQGWSAKMVLSPQDWALGRQAFWCCYSEQCSGRRRCAASRGRQPGAAPNPIRSLITIKTTGPIMHQNRRGVPSVQGVLDVQDEIDPGLRIASLGIFRSICRSVEPGRQLSSAVDALDAAAQSVRSWPSLRHDSKPAVSMYCTSCTARYRLAGGSALNGDEATASIKRTGSESRQKGRT</sequence>
<dbReference type="Proteomes" id="UP000800093">
    <property type="component" value="Unassembled WGS sequence"/>
</dbReference>
<evidence type="ECO:0000313" key="3">
    <source>
        <dbReference type="Proteomes" id="UP000800093"/>
    </source>
</evidence>
<dbReference type="AlphaFoldDB" id="A0A9P4K926"/>
<proteinExistence type="predicted"/>
<dbReference type="EMBL" id="ML986619">
    <property type="protein sequence ID" value="KAF2264050.1"/>
    <property type="molecule type" value="Genomic_DNA"/>
</dbReference>
<accession>A0A9P4K926</accession>
<name>A0A9P4K926_9PLEO</name>
<evidence type="ECO:0000313" key="2">
    <source>
        <dbReference type="EMBL" id="KAF2264050.1"/>
    </source>
</evidence>